<evidence type="ECO:0000256" key="2">
    <source>
        <dbReference type="SAM" id="SignalP"/>
    </source>
</evidence>
<dbReference type="Proteomes" id="UP000181942">
    <property type="component" value="Unassembled WGS sequence"/>
</dbReference>
<keyword evidence="1 2" id="KW-0732">Signal</keyword>
<dbReference type="Pfam" id="PF13517">
    <property type="entry name" value="FG-GAP_3"/>
    <property type="match status" value="1"/>
</dbReference>
<dbReference type="PANTHER" id="PTHR44103:SF1">
    <property type="entry name" value="PROPROTEIN CONVERTASE P"/>
    <property type="match status" value="1"/>
</dbReference>
<gene>
    <name evidence="3" type="ORF">SAMN02787118_11723</name>
</gene>
<dbReference type="PANTHER" id="PTHR44103">
    <property type="entry name" value="PROPROTEIN CONVERTASE P"/>
    <property type="match status" value="1"/>
</dbReference>
<dbReference type="SUPFAM" id="SSF69318">
    <property type="entry name" value="Integrin alpha N-terminal domain"/>
    <property type="match status" value="1"/>
</dbReference>
<accession>A0A1I2PXL0</accession>
<dbReference type="InterPro" id="IPR013517">
    <property type="entry name" value="FG-GAP"/>
</dbReference>
<reference evidence="3 4" key="1">
    <citation type="submission" date="2016-10" db="EMBL/GenBank/DDBJ databases">
        <authorList>
            <person name="de Groot N.N."/>
        </authorList>
    </citation>
    <scope>NUCLEOTIDE SEQUENCE [LARGE SCALE GENOMIC DNA]</scope>
    <source>
        <strain evidence="3 4">OK461</strain>
    </source>
</reference>
<dbReference type="OrthoDB" id="3275941at2"/>
<dbReference type="AlphaFoldDB" id="A0A1I2PXL0"/>
<evidence type="ECO:0000313" key="3">
    <source>
        <dbReference type="EMBL" id="SFG19869.1"/>
    </source>
</evidence>
<feature type="chain" id="PRO_5038727477" evidence="2">
    <location>
        <begin position="20"/>
        <end position="1037"/>
    </location>
</feature>
<sequence>MTRHAFVRLCLVAASAVLAAGLSPLLPSPTAVADTPQETVVPATLRSTYTSAELYSGSTAGGHDGAGQQGVFHTLEGSGLVWTRYADGTSVPVTRPTGITGTWGTGGDVLAYRYAGGRVDLWNAVDGTTRTLQTPSGLTLLTAYSDLAVAYRVVQDENGTARREMHLLLPEADGGTRDVPVGGVPAGVNLGQPLDGDADGLLFQAAKDGQYLSVMVDRRTGQVRDWTPPRSKVYLRAKVTAEHVVLFNVNETAVQVFPRSDLSAAPIEVTLSGSGSVNPAQDLAVVGDWLVHRPSGGTAVIAKPIAGGPAVTLMPSSGVYSSAVSDGTVVLIGRTAADDWGLQRITPGPGGSPVVTQVRALPKPPLPIQGLSLNQGRLAVADYASGDGTQGDRTSRIRTVTAAGSPTFGAASRFLGTDYLIGNCPADDAGCAAFHGLGDGQVAWVNRGGTGGSTSDRIKVGGQGPYDGDTIDVPAGGRITDASGRYILYTTAGRQYVYRVRSAPSPYLTRTPGAAALSGDTLWTAGTTPGSVVPYNLTTNKSAAPVTTDAGCTPTELQALGRWLYWACDGRAGVYDRTAGKSVPVPTDEAKLGDGYVVTHDKQDGKLVLTTVAAGTPASRVIGTLPDTGVSQRDVRWTVDESGANAAYVDAQQRVHLVPSDVPQQPLRLLEGAQTAREVYADEKHPDLVSLTSVLLSKPAASWRLTVRDKATGKVVDTRDGGAVRGELKVDWHGATSTGYLPNGWYDWTLSVVPADGVGAPLEVRSTVQLLRGSAVRHDYVGGPVVEYPDGTGDLLTLTSSGTLTFQQGTGKGTFSKKVSGSGWPAGITAVPFGDLNKDRCNDVLVRLASGALRLYKPACHTALKPSTPYTTLESGGWNQYDVLTSPGDVTKDGLPDLIARNAATGTVYLYKGTSTGKLSARVKLYANWKTYKKVVGVGDLNGDGIGDLLAQDKANTLYRYYGTGKGSFSARTKVFAGWGGSYNVVVGAGDITGDGKADLVARDTAGNLYRQNGTGKGSFAARVKVGSGWQGYKGLF</sequence>
<dbReference type="EMBL" id="FONR01000017">
    <property type="protein sequence ID" value="SFG19869.1"/>
    <property type="molecule type" value="Genomic_DNA"/>
</dbReference>
<evidence type="ECO:0000313" key="4">
    <source>
        <dbReference type="Proteomes" id="UP000181942"/>
    </source>
</evidence>
<dbReference type="SUPFAM" id="SSF75011">
    <property type="entry name" value="3-carboxy-cis,cis-mucoante lactonizing enzyme"/>
    <property type="match status" value="1"/>
</dbReference>
<dbReference type="RefSeq" id="WP_075031363.1">
    <property type="nucleotide sequence ID" value="NZ_FONR01000017.1"/>
</dbReference>
<protein>
    <submittedName>
        <fullName evidence="3">Repeat domain-containing protein</fullName>
    </submittedName>
</protein>
<name>A0A1I2PXL0_9ACTN</name>
<proteinExistence type="predicted"/>
<feature type="signal peptide" evidence="2">
    <location>
        <begin position="1"/>
        <end position="19"/>
    </location>
</feature>
<evidence type="ECO:0000256" key="1">
    <source>
        <dbReference type="ARBA" id="ARBA00022729"/>
    </source>
</evidence>
<dbReference type="Gene3D" id="2.130.10.130">
    <property type="entry name" value="Integrin alpha, N-terminal"/>
    <property type="match status" value="1"/>
</dbReference>
<organism evidence="3 4">
    <name type="scientific">Streptomyces mirabilis</name>
    <dbReference type="NCBI Taxonomy" id="68239"/>
    <lineage>
        <taxon>Bacteria</taxon>
        <taxon>Bacillati</taxon>
        <taxon>Actinomycetota</taxon>
        <taxon>Actinomycetes</taxon>
        <taxon>Kitasatosporales</taxon>
        <taxon>Streptomycetaceae</taxon>
        <taxon>Streptomyces</taxon>
    </lineage>
</organism>
<dbReference type="InterPro" id="IPR028994">
    <property type="entry name" value="Integrin_alpha_N"/>
</dbReference>